<comment type="similarity">
    <text evidence="1 3">Belongs to the TPP enzyme family.</text>
</comment>
<dbReference type="Pfam" id="PF02776">
    <property type="entry name" value="TPP_enzyme_N"/>
    <property type="match status" value="1"/>
</dbReference>
<dbReference type="Pfam" id="PF02775">
    <property type="entry name" value="TPP_enzyme_C"/>
    <property type="match status" value="1"/>
</dbReference>
<organism evidence="7 8">
    <name type="scientific">Plastoroseomonas hellenica</name>
    <dbReference type="NCBI Taxonomy" id="2687306"/>
    <lineage>
        <taxon>Bacteria</taxon>
        <taxon>Pseudomonadati</taxon>
        <taxon>Pseudomonadota</taxon>
        <taxon>Alphaproteobacteria</taxon>
        <taxon>Acetobacterales</taxon>
        <taxon>Acetobacteraceae</taxon>
        <taxon>Plastoroseomonas</taxon>
    </lineage>
</organism>
<dbReference type="SUPFAM" id="SSF52467">
    <property type="entry name" value="DHS-like NAD/FAD-binding domain"/>
    <property type="match status" value="1"/>
</dbReference>
<evidence type="ECO:0000259" key="4">
    <source>
        <dbReference type="Pfam" id="PF00205"/>
    </source>
</evidence>
<feature type="domain" description="Thiamine pyrophosphate enzyme N-terminal TPP-binding" evidence="6">
    <location>
        <begin position="3"/>
        <end position="117"/>
    </location>
</feature>
<dbReference type="CDD" id="cd00568">
    <property type="entry name" value="TPP_enzymes"/>
    <property type="match status" value="1"/>
</dbReference>
<evidence type="ECO:0000259" key="5">
    <source>
        <dbReference type="Pfam" id="PF02775"/>
    </source>
</evidence>
<sequence length="535" mass="56596">MATVAEIIGERLHRAGCRHAFGIPGGEVLAVMKGIDDAGVKFTLVKHENSGGFMAEGVFHRTGAPGVLIATLGPGVANAVNVVANALQDRVPMLFITGCVDEEEAATYTHQVFDHAALMRPVTKASLRMTAGAAEALIDKAIAIAVADPPGPVHIDVPISVATQEVPAANVMLSAAPALASPAPSPALQQAREWLAQAKRPMMIAGVDALYHHAEDEVRRLVGELGIPLITTYKAKGIVDERHGLVLGGAGLSPQADKILLPLLRDADLILLAGYDPIEMRVGWRNVWDGTADVVEFSATRNTHYMHQASISFVGNVRQGLATLRAGVARASRWTEDEVSAIRQQLLAIYRTDESWGPAAIVDVARSLLPHDTLASADSGAHRILLSQVWDCYEPRSLMQSSGLCTMGCSLPLGIGAKLADPERPVAVFTGDACLEMTLGELATARDAKTPVIVIVFADESLSLIEIKQRANNQSNLGVDFGGTDFAAVGRALGGLGFDVGNRDDLAAAIEQSLAASTFSVIACRLPRKAYDGRI</sequence>
<keyword evidence="8" id="KW-1185">Reference proteome</keyword>
<dbReference type="RefSeq" id="WP_211858287.1">
    <property type="nucleotide sequence ID" value="NZ_JAAGBB010000100.1"/>
</dbReference>
<dbReference type="PANTHER" id="PTHR18968">
    <property type="entry name" value="THIAMINE PYROPHOSPHATE ENZYMES"/>
    <property type="match status" value="1"/>
</dbReference>
<proteinExistence type="inferred from homology"/>
<feature type="domain" description="Thiamine pyrophosphate enzyme TPP-binding" evidence="5">
    <location>
        <begin position="378"/>
        <end position="523"/>
    </location>
</feature>
<evidence type="ECO:0000313" key="8">
    <source>
        <dbReference type="Proteomes" id="UP001196870"/>
    </source>
</evidence>
<dbReference type="Proteomes" id="UP001196870">
    <property type="component" value="Unassembled WGS sequence"/>
</dbReference>
<dbReference type="InterPro" id="IPR029061">
    <property type="entry name" value="THDP-binding"/>
</dbReference>
<accession>A0ABS5FA55</accession>
<evidence type="ECO:0000313" key="7">
    <source>
        <dbReference type="EMBL" id="MBR0669338.1"/>
    </source>
</evidence>
<protein>
    <submittedName>
        <fullName evidence="7">Thiamine pyrophosphate-binding protein</fullName>
    </submittedName>
</protein>
<name>A0ABS5FA55_9PROT</name>
<evidence type="ECO:0000259" key="6">
    <source>
        <dbReference type="Pfam" id="PF02776"/>
    </source>
</evidence>
<evidence type="ECO:0000256" key="3">
    <source>
        <dbReference type="RuleBase" id="RU362132"/>
    </source>
</evidence>
<dbReference type="SUPFAM" id="SSF52518">
    <property type="entry name" value="Thiamin diphosphate-binding fold (THDP-binding)"/>
    <property type="match status" value="2"/>
</dbReference>
<dbReference type="Gene3D" id="3.40.50.970">
    <property type="match status" value="2"/>
</dbReference>
<dbReference type="InterPro" id="IPR011766">
    <property type="entry name" value="TPP_enzyme_TPP-bd"/>
</dbReference>
<dbReference type="Gene3D" id="3.40.50.1220">
    <property type="entry name" value="TPP-binding domain"/>
    <property type="match status" value="1"/>
</dbReference>
<dbReference type="InterPro" id="IPR045229">
    <property type="entry name" value="TPP_enz"/>
</dbReference>
<comment type="caution">
    <text evidence="7">The sequence shown here is derived from an EMBL/GenBank/DDBJ whole genome shotgun (WGS) entry which is preliminary data.</text>
</comment>
<evidence type="ECO:0000256" key="1">
    <source>
        <dbReference type="ARBA" id="ARBA00007812"/>
    </source>
</evidence>
<feature type="domain" description="Thiamine pyrophosphate enzyme central" evidence="4">
    <location>
        <begin position="188"/>
        <end position="323"/>
    </location>
</feature>
<dbReference type="InterPro" id="IPR012000">
    <property type="entry name" value="Thiamin_PyroP_enz_cen_dom"/>
</dbReference>
<dbReference type="InterPro" id="IPR029035">
    <property type="entry name" value="DHS-like_NAD/FAD-binding_dom"/>
</dbReference>
<reference evidence="8" key="1">
    <citation type="journal article" date="2021" name="Syst. Appl. Microbiol.">
        <title>Roseomonas hellenica sp. nov., isolated from roots of wild-growing Alkanna tinctoria.</title>
        <authorList>
            <person name="Rat A."/>
            <person name="Naranjo H.D."/>
            <person name="Lebbe L."/>
            <person name="Cnockaert M."/>
            <person name="Krigas N."/>
            <person name="Grigoriadou K."/>
            <person name="Maloupa E."/>
            <person name="Willems A."/>
        </authorList>
    </citation>
    <scope>NUCLEOTIDE SEQUENCE [LARGE SCALE GENOMIC DNA]</scope>
    <source>
        <strain evidence="8">LMG 31523</strain>
    </source>
</reference>
<dbReference type="InterPro" id="IPR012001">
    <property type="entry name" value="Thiamin_PyroP_enz_TPP-bd_dom"/>
</dbReference>
<dbReference type="CDD" id="cd07035">
    <property type="entry name" value="TPP_PYR_POX_like"/>
    <property type="match status" value="1"/>
</dbReference>
<gene>
    <name evidence="7" type="ORF">GXW71_33625</name>
</gene>
<dbReference type="EMBL" id="JAAGBB010000100">
    <property type="protein sequence ID" value="MBR0669338.1"/>
    <property type="molecule type" value="Genomic_DNA"/>
</dbReference>
<dbReference type="Pfam" id="PF00205">
    <property type="entry name" value="TPP_enzyme_M"/>
    <property type="match status" value="1"/>
</dbReference>
<evidence type="ECO:0000256" key="2">
    <source>
        <dbReference type="ARBA" id="ARBA00023052"/>
    </source>
</evidence>
<dbReference type="PANTHER" id="PTHR18968:SF129">
    <property type="entry name" value="ACETOLACTATE SYNTHASE"/>
    <property type="match status" value="1"/>
</dbReference>
<keyword evidence="2 3" id="KW-0786">Thiamine pyrophosphate</keyword>